<dbReference type="FunFam" id="3.40.605.10:FF:000001">
    <property type="entry name" value="Aldehyde dehydrogenase 1"/>
    <property type="match status" value="1"/>
</dbReference>
<gene>
    <name evidence="4" type="ORF">CTZ28_32645</name>
</gene>
<evidence type="ECO:0000256" key="1">
    <source>
        <dbReference type="ARBA" id="ARBA00009986"/>
    </source>
</evidence>
<keyword evidence="2" id="KW-0560">Oxidoreductase</keyword>
<dbReference type="EMBL" id="PENI01000027">
    <property type="protein sequence ID" value="RMB81884.1"/>
    <property type="molecule type" value="Genomic_DNA"/>
</dbReference>
<evidence type="ECO:0000313" key="4">
    <source>
        <dbReference type="EMBL" id="RMB81884.1"/>
    </source>
</evidence>
<organism evidence="4 5">
    <name type="scientific">Streptomyces shenzhenensis</name>
    <dbReference type="NCBI Taxonomy" id="943815"/>
    <lineage>
        <taxon>Bacteria</taxon>
        <taxon>Bacillati</taxon>
        <taxon>Actinomycetota</taxon>
        <taxon>Actinomycetes</taxon>
        <taxon>Kitasatosporales</taxon>
        <taxon>Streptomycetaceae</taxon>
        <taxon>Streptomyces</taxon>
    </lineage>
</organism>
<name>A0A3M0HZ32_9ACTN</name>
<dbReference type="InterPro" id="IPR016161">
    <property type="entry name" value="Ald_DH/histidinol_DH"/>
</dbReference>
<dbReference type="PANTHER" id="PTHR11699">
    <property type="entry name" value="ALDEHYDE DEHYDROGENASE-RELATED"/>
    <property type="match status" value="1"/>
</dbReference>
<keyword evidence="5" id="KW-1185">Reference proteome</keyword>
<dbReference type="PROSITE" id="PS00070">
    <property type="entry name" value="ALDEHYDE_DEHYDR_CYS"/>
    <property type="match status" value="1"/>
</dbReference>
<dbReference type="InterPro" id="IPR016162">
    <property type="entry name" value="Ald_DH_N"/>
</dbReference>
<protein>
    <submittedName>
        <fullName evidence="4">Aldehyde dehydrogenase PuuC</fullName>
    </submittedName>
</protein>
<dbReference type="AlphaFoldDB" id="A0A3M0HZ32"/>
<dbReference type="Pfam" id="PF00171">
    <property type="entry name" value="Aldedh"/>
    <property type="match status" value="1"/>
</dbReference>
<dbReference type="SUPFAM" id="SSF53720">
    <property type="entry name" value="ALDH-like"/>
    <property type="match status" value="1"/>
</dbReference>
<dbReference type="GO" id="GO:0016620">
    <property type="term" value="F:oxidoreductase activity, acting on the aldehyde or oxo group of donors, NAD or NADP as acceptor"/>
    <property type="evidence" value="ECO:0007669"/>
    <property type="project" value="InterPro"/>
</dbReference>
<comment type="similarity">
    <text evidence="1">Belongs to the aldehyde dehydrogenase family.</text>
</comment>
<dbReference type="InterPro" id="IPR016160">
    <property type="entry name" value="Ald_DH_CS_CYS"/>
</dbReference>
<dbReference type="InterPro" id="IPR015590">
    <property type="entry name" value="Aldehyde_DH_dom"/>
</dbReference>
<dbReference type="Gene3D" id="3.40.605.10">
    <property type="entry name" value="Aldehyde Dehydrogenase, Chain A, domain 1"/>
    <property type="match status" value="1"/>
</dbReference>
<dbReference type="FunFam" id="3.40.309.10:FF:000012">
    <property type="entry name" value="Betaine aldehyde dehydrogenase"/>
    <property type="match status" value="1"/>
</dbReference>
<dbReference type="OrthoDB" id="6882680at2"/>
<accession>A0A3M0HZ32</accession>
<dbReference type="Gene3D" id="3.40.309.10">
    <property type="entry name" value="Aldehyde Dehydrogenase, Chain A, domain 2"/>
    <property type="match status" value="1"/>
</dbReference>
<evidence type="ECO:0000259" key="3">
    <source>
        <dbReference type="Pfam" id="PF00171"/>
    </source>
</evidence>
<dbReference type="CDD" id="cd07112">
    <property type="entry name" value="ALDH_GABALDH-PuuC"/>
    <property type="match status" value="1"/>
</dbReference>
<evidence type="ECO:0000256" key="2">
    <source>
        <dbReference type="ARBA" id="ARBA00023002"/>
    </source>
</evidence>
<comment type="caution">
    <text evidence="4">The sequence shown here is derived from an EMBL/GenBank/DDBJ whole genome shotgun (WGS) entry which is preliminary data.</text>
</comment>
<proteinExistence type="inferred from homology"/>
<reference evidence="4 5" key="1">
    <citation type="submission" date="2017-11" db="EMBL/GenBank/DDBJ databases">
        <title>Draft genome of actinobacteria isolated from guarana (Paullinia cupana (Mart.) Ducke.</title>
        <authorList>
            <person name="Siqueira K.A."/>
            <person name="Liotti R.G."/>
            <person name="Mendes T.A.O."/>
            <person name="Soares M.A."/>
        </authorList>
    </citation>
    <scope>NUCLEOTIDE SEQUENCE [LARGE SCALE GENOMIC DNA]</scope>
    <source>
        <strain evidence="4 5">193</strain>
    </source>
</reference>
<evidence type="ECO:0000313" key="5">
    <source>
        <dbReference type="Proteomes" id="UP000270471"/>
    </source>
</evidence>
<sequence length="485" mass="50371">MAAGLAPASGIVVDGREEGAESGATFTTRNPATGRPIAEVARGDTPDVDRAVRSARRAFDSGVWAAAPPAERKAVLLRLAALVLEHADELAVLDTVDGGKLITDTSQFDVPGAAAILQWYAEMIDKTYGEVAPTAPGDLAIVTREPLGVVGAVVPWNYPLEMAIWKVAPALAAGNSVVLKPAEQSPLSAIRLGLLAVRAGLPAGVLNVVPGYGHEAGRALGEHPDVDCIAFTGSTAVGKLYLQYAGASNLKQVWPECGGKSANIVFADAADLAAAARLTADRMFGCAGQVCSANSRLLVEKSVAKDFVAAVSARAMELVVGDPLDPASTLGPLVSPEQAERVMGHIERGQESAALVLGGHRVEGLPGGCFVEPTVFTDVDPASALAQEEIFGPVLAVTTFEREEEAVRIANDSSYGLAASVWSDGLARTLRVSRALRVGTVSVNTIDALDVVTPFGGVKQSGFGRDLSAHSLEKYTSLKTTWFAS</sequence>
<feature type="domain" description="Aldehyde dehydrogenase" evidence="3">
    <location>
        <begin position="22"/>
        <end position="480"/>
    </location>
</feature>
<dbReference type="FunFam" id="3.40.605.10:FF:000026">
    <property type="entry name" value="Aldehyde dehydrogenase, putative"/>
    <property type="match status" value="1"/>
</dbReference>
<dbReference type="InterPro" id="IPR016163">
    <property type="entry name" value="Ald_DH_C"/>
</dbReference>
<dbReference type="Proteomes" id="UP000270471">
    <property type="component" value="Unassembled WGS sequence"/>
</dbReference>